<keyword evidence="2" id="KW-0479">Metal-binding</keyword>
<keyword evidence="5 6" id="KW-0482">Metalloprotease</keyword>
<keyword evidence="3 6" id="KW-0378">Hydrolase</keyword>
<dbReference type="RefSeq" id="WP_112582833.1">
    <property type="nucleotide sequence ID" value="NZ_PYAA01000005.1"/>
</dbReference>
<comment type="similarity">
    <text evidence="6">Belongs to the peptidase M48 family.</text>
</comment>
<comment type="caution">
    <text evidence="10">The sequence shown here is derived from an EMBL/GenBank/DDBJ whole genome shotgun (WGS) entry which is preliminary data.</text>
</comment>
<accession>A0ABX9D564</accession>
<dbReference type="Gene3D" id="3.30.2010.10">
    <property type="entry name" value="Metalloproteases ('zincins'), catalytic domain"/>
    <property type="match status" value="1"/>
</dbReference>
<keyword evidence="7" id="KW-0812">Transmembrane</keyword>
<evidence type="ECO:0000313" key="10">
    <source>
        <dbReference type="EMBL" id="RAO20366.1"/>
    </source>
</evidence>
<feature type="transmembrane region" description="Helical" evidence="7">
    <location>
        <begin position="174"/>
        <end position="198"/>
    </location>
</feature>
<sequence length="419" mass="44250">MTPRGWALLTLAGLTIALVVLAALLIPWHRPPAPRADQLAALGDLPAEQVAKGREFRAALRPGGYTALAVGLLIALALGLTPLGSRLVELVGRPFGGHWAAQAVLGGLAVVLVADLVTLPFAAWRQSVLTRYGLSTNGWSGWAVDLLKSYAVSAVIGAVALFGFYAVIRLAPRWWWAFGAAGAAVLVVLLSFVLPVLVEPVFNRFTPMEQGPLRTELMSMAARDGVPVRDVLVADASRRTRAVNAYVSGLGPTRRVVVYDTLLREATPAEVTAVVAHELGHAKDSDVAAGTLTGALGAAAAVVALYLLGSWGPLLRLAGVDSVAQPRAFPLLVALVTVAGLVAAPVQALMSRRVEARADAHALALTNDPESFESMQRRLGSVNLGDPDPPRWEYLYSASHPSTVERMAAARAYAREVGR</sequence>
<keyword evidence="11" id="KW-1185">Reference proteome</keyword>
<feature type="domain" description="CAAX prenyl protease 1 N-terminal" evidence="9">
    <location>
        <begin position="70"/>
        <end position="204"/>
    </location>
</feature>
<organism evidence="10 11">
    <name type="scientific">Micromonospora noduli</name>
    <dbReference type="NCBI Taxonomy" id="709876"/>
    <lineage>
        <taxon>Bacteria</taxon>
        <taxon>Bacillati</taxon>
        <taxon>Actinomycetota</taxon>
        <taxon>Actinomycetes</taxon>
        <taxon>Micromonosporales</taxon>
        <taxon>Micromonosporaceae</taxon>
        <taxon>Micromonospora</taxon>
    </lineage>
</organism>
<comment type="cofactor">
    <cofactor evidence="6">
        <name>Zn(2+)</name>
        <dbReference type="ChEBI" id="CHEBI:29105"/>
    </cofactor>
    <text evidence="6">Binds 1 zinc ion per subunit.</text>
</comment>
<feature type="transmembrane region" description="Helical" evidence="7">
    <location>
        <begin position="145"/>
        <end position="168"/>
    </location>
</feature>
<dbReference type="Pfam" id="PF01435">
    <property type="entry name" value="Peptidase_M48"/>
    <property type="match status" value="1"/>
</dbReference>
<keyword evidence="7" id="KW-0472">Membrane</keyword>
<keyword evidence="4 6" id="KW-0862">Zinc</keyword>
<feature type="transmembrane region" description="Helical" evidence="7">
    <location>
        <begin position="328"/>
        <end position="349"/>
    </location>
</feature>
<reference evidence="10 11" key="1">
    <citation type="submission" date="2018-03" db="EMBL/GenBank/DDBJ databases">
        <title>Defining the species Micromonospora saelicesensis and Micromonospora noduli under the framework of genomics.</title>
        <authorList>
            <person name="Riesco R."/>
            <person name="Trujillo M.E."/>
        </authorList>
    </citation>
    <scope>NUCLEOTIDE SEQUENCE [LARGE SCALE GENOMIC DNA]</scope>
    <source>
        <strain evidence="10 11">MED15</strain>
    </source>
</reference>
<dbReference type="Pfam" id="PF16491">
    <property type="entry name" value="Peptidase_M48_N"/>
    <property type="match status" value="1"/>
</dbReference>
<feature type="transmembrane region" description="Helical" evidence="7">
    <location>
        <begin position="64"/>
        <end position="83"/>
    </location>
</feature>
<evidence type="ECO:0000256" key="3">
    <source>
        <dbReference type="ARBA" id="ARBA00022801"/>
    </source>
</evidence>
<name>A0ABX9D564_9ACTN</name>
<evidence type="ECO:0000256" key="7">
    <source>
        <dbReference type="SAM" id="Phobius"/>
    </source>
</evidence>
<evidence type="ECO:0000259" key="8">
    <source>
        <dbReference type="Pfam" id="PF01435"/>
    </source>
</evidence>
<feature type="transmembrane region" description="Helical" evidence="7">
    <location>
        <begin position="103"/>
        <end position="124"/>
    </location>
</feature>
<gene>
    <name evidence="10" type="ORF">MED15_02668</name>
</gene>
<keyword evidence="7" id="KW-1133">Transmembrane helix</keyword>
<evidence type="ECO:0000256" key="6">
    <source>
        <dbReference type="RuleBase" id="RU003983"/>
    </source>
</evidence>
<evidence type="ECO:0000256" key="2">
    <source>
        <dbReference type="ARBA" id="ARBA00022723"/>
    </source>
</evidence>
<evidence type="ECO:0000313" key="11">
    <source>
        <dbReference type="Proteomes" id="UP000249045"/>
    </source>
</evidence>
<keyword evidence="1 6" id="KW-0645">Protease</keyword>
<protein>
    <submittedName>
        <fullName evidence="10">Ste24 endopeptidase</fullName>
    </submittedName>
</protein>
<feature type="transmembrane region" description="Helical" evidence="7">
    <location>
        <begin position="6"/>
        <end position="26"/>
    </location>
</feature>
<evidence type="ECO:0000256" key="1">
    <source>
        <dbReference type="ARBA" id="ARBA00022670"/>
    </source>
</evidence>
<evidence type="ECO:0000259" key="9">
    <source>
        <dbReference type="Pfam" id="PF16491"/>
    </source>
</evidence>
<proteinExistence type="inferred from homology"/>
<feature type="transmembrane region" description="Helical" evidence="7">
    <location>
        <begin position="287"/>
        <end position="308"/>
    </location>
</feature>
<dbReference type="InterPro" id="IPR001915">
    <property type="entry name" value="Peptidase_M48"/>
</dbReference>
<dbReference type="EMBL" id="PYAC01000009">
    <property type="protein sequence ID" value="RAO20366.1"/>
    <property type="molecule type" value="Genomic_DNA"/>
</dbReference>
<dbReference type="PANTHER" id="PTHR10120">
    <property type="entry name" value="CAAX PRENYL PROTEASE 1"/>
    <property type="match status" value="1"/>
</dbReference>
<evidence type="ECO:0000256" key="5">
    <source>
        <dbReference type="ARBA" id="ARBA00023049"/>
    </source>
</evidence>
<evidence type="ECO:0000256" key="4">
    <source>
        <dbReference type="ARBA" id="ARBA00022833"/>
    </source>
</evidence>
<dbReference type="Proteomes" id="UP000249045">
    <property type="component" value="Unassembled WGS sequence"/>
</dbReference>
<feature type="domain" description="Peptidase M48" evidence="8">
    <location>
        <begin position="209"/>
        <end position="413"/>
    </location>
</feature>
<dbReference type="InterPro" id="IPR032456">
    <property type="entry name" value="Peptidase_M48_N"/>
</dbReference>